<evidence type="ECO:0000313" key="2">
    <source>
        <dbReference type="Proteomes" id="UP000654345"/>
    </source>
</evidence>
<evidence type="ECO:0000313" key="1">
    <source>
        <dbReference type="EMBL" id="GHO55202.1"/>
    </source>
</evidence>
<sequence length="52" mass="5974">MSLSGRLMTFRILEEIAWKTLDNGPAIMYYSHRAKSMAAYLPRKHQKSGAFV</sequence>
<gene>
    <name evidence="1" type="ORF">KSB_36770</name>
</gene>
<proteinExistence type="predicted"/>
<dbReference type="Proteomes" id="UP000654345">
    <property type="component" value="Unassembled WGS sequence"/>
</dbReference>
<protein>
    <submittedName>
        <fullName evidence="1">Uncharacterized protein</fullName>
    </submittedName>
</protein>
<dbReference type="EMBL" id="BNJG01000001">
    <property type="protein sequence ID" value="GHO55202.1"/>
    <property type="molecule type" value="Genomic_DNA"/>
</dbReference>
<comment type="caution">
    <text evidence="1">The sequence shown here is derived from an EMBL/GenBank/DDBJ whole genome shotgun (WGS) entry which is preliminary data.</text>
</comment>
<accession>A0ABQ3URH2</accession>
<keyword evidence="2" id="KW-1185">Reference proteome</keyword>
<reference evidence="1 2" key="1">
    <citation type="journal article" date="2021" name="Int. J. Syst. Evol. Microbiol.">
        <title>Reticulibacter mediterranei gen. nov., sp. nov., within the new family Reticulibacteraceae fam. nov., and Ktedonospora formicarum gen. nov., sp. nov., Ktedonobacter robiniae sp. nov., Dictyobacter formicarum sp. nov. and Dictyobacter arantiisoli sp. nov., belonging to the class Ktedonobacteria.</title>
        <authorList>
            <person name="Yabe S."/>
            <person name="Zheng Y."/>
            <person name="Wang C.M."/>
            <person name="Sakai Y."/>
            <person name="Abe K."/>
            <person name="Yokota A."/>
            <person name="Donadio S."/>
            <person name="Cavaletti L."/>
            <person name="Monciardini P."/>
        </authorList>
    </citation>
    <scope>NUCLEOTIDE SEQUENCE [LARGE SCALE GENOMIC DNA]</scope>
    <source>
        <strain evidence="1 2">SOSP1-30</strain>
    </source>
</reference>
<name>A0ABQ3URH2_9CHLR</name>
<organism evidence="1 2">
    <name type="scientific">Ktedonobacter robiniae</name>
    <dbReference type="NCBI Taxonomy" id="2778365"/>
    <lineage>
        <taxon>Bacteria</taxon>
        <taxon>Bacillati</taxon>
        <taxon>Chloroflexota</taxon>
        <taxon>Ktedonobacteria</taxon>
        <taxon>Ktedonobacterales</taxon>
        <taxon>Ktedonobacteraceae</taxon>
        <taxon>Ktedonobacter</taxon>
    </lineage>
</organism>